<protein>
    <submittedName>
        <fullName evidence="1">Uncharacterized protein</fullName>
    </submittedName>
</protein>
<comment type="caution">
    <text evidence="1">The sequence shown here is derived from an EMBL/GenBank/DDBJ whole genome shotgun (WGS) entry which is preliminary data.</text>
</comment>
<sequence length="95" mass="11463">MRDFVEFWVKNLGLTSVVKKWKSSLAKRPKKRISYRVHELDRVMDLRKKPTLILQLKSIIESQKHQLILLRDLERHAGFVQKWNYLSIIEKYDAI</sequence>
<organism evidence="1 2">
    <name type="scientific">Melastoma candidum</name>
    <dbReference type="NCBI Taxonomy" id="119954"/>
    <lineage>
        <taxon>Eukaryota</taxon>
        <taxon>Viridiplantae</taxon>
        <taxon>Streptophyta</taxon>
        <taxon>Embryophyta</taxon>
        <taxon>Tracheophyta</taxon>
        <taxon>Spermatophyta</taxon>
        <taxon>Magnoliopsida</taxon>
        <taxon>eudicotyledons</taxon>
        <taxon>Gunneridae</taxon>
        <taxon>Pentapetalae</taxon>
        <taxon>rosids</taxon>
        <taxon>malvids</taxon>
        <taxon>Myrtales</taxon>
        <taxon>Melastomataceae</taxon>
        <taxon>Melastomatoideae</taxon>
        <taxon>Melastomateae</taxon>
        <taxon>Melastoma</taxon>
    </lineage>
</organism>
<keyword evidence="2" id="KW-1185">Reference proteome</keyword>
<evidence type="ECO:0000313" key="2">
    <source>
        <dbReference type="Proteomes" id="UP001057402"/>
    </source>
</evidence>
<accession>A0ACB9QJN2</accession>
<dbReference type="Proteomes" id="UP001057402">
    <property type="component" value="Chromosome 6"/>
</dbReference>
<reference evidence="2" key="1">
    <citation type="journal article" date="2023" name="Front. Plant Sci.">
        <title>Chromosomal-level genome assembly of Melastoma candidum provides insights into trichome evolution.</title>
        <authorList>
            <person name="Zhong Y."/>
            <person name="Wu W."/>
            <person name="Sun C."/>
            <person name="Zou P."/>
            <person name="Liu Y."/>
            <person name="Dai S."/>
            <person name="Zhou R."/>
        </authorList>
    </citation>
    <scope>NUCLEOTIDE SEQUENCE [LARGE SCALE GENOMIC DNA]</scope>
</reference>
<dbReference type="EMBL" id="CM042885">
    <property type="protein sequence ID" value="KAI4363878.1"/>
    <property type="molecule type" value="Genomic_DNA"/>
</dbReference>
<evidence type="ECO:0000313" key="1">
    <source>
        <dbReference type="EMBL" id="KAI4363878.1"/>
    </source>
</evidence>
<proteinExistence type="predicted"/>
<name>A0ACB9QJN2_9MYRT</name>
<gene>
    <name evidence="1" type="ORF">MLD38_020043</name>
</gene>